<name>A0A0F8N3N9_METMZ</name>
<sequence>MSAYSSNHCVGSLDITNYPTAEQTFLFNVWTVLEQIQDSIYDQSSPQYQLLEILNPLIFEIWVKSGRPGGLEMTRSKTRSTNKFINSYEEQFFEKYENDFFDRNIDADPTREMSRTFGIIETIVLIGNEGGGFFDIYIYQKDGKKYVRSGKIEHVSPFPDGDL</sequence>
<evidence type="ECO:0000313" key="6">
    <source>
        <dbReference type="Proteomes" id="UP000034074"/>
    </source>
</evidence>
<dbReference type="RefSeq" id="WP_048040702.1">
    <property type="nucleotide sequence ID" value="NZ_JJPN01000013.1"/>
</dbReference>
<protein>
    <submittedName>
        <fullName evidence="4">Uncharacterized protein</fullName>
    </submittedName>
</protein>
<evidence type="ECO:0000313" key="3">
    <source>
        <dbReference type="EMBL" id="KKH05363.1"/>
    </source>
</evidence>
<proteinExistence type="predicted"/>
<evidence type="ECO:0000313" key="2">
    <source>
        <dbReference type="EMBL" id="KKG85834.1"/>
    </source>
</evidence>
<organism evidence="4 8">
    <name type="scientific">Methanosarcina mazei</name>
    <name type="common">Methanosarcina frisia</name>
    <dbReference type="NCBI Taxonomy" id="2209"/>
    <lineage>
        <taxon>Archaea</taxon>
        <taxon>Methanobacteriati</taxon>
        <taxon>Methanobacteriota</taxon>
        <taxon>Stenosarchaea group</taxon>
        <taxon>Methanomicrobia</taxon>
        <taxon>Methanosarcinales</taxon>
        <taxon>Methanosarcinaceae</taxon>
        <taxon>Methanosarcina</taxon>
    </lineage>
</organism>
<dbReference type="Proteomes" id="UP000034820">
    <property type="component" value="Unassembled WGS sequence"/>
</dbReference>
<dbReference type="PATRIC" id="fig|2209.71.peg.3714"/>
<dbReference type="Proteomes" id="UP000033889">
    <property type="component" value="Unassembled WGS sequence"/>
</dbReference>
<evidence type="ECO:0000313" key="8">
    <source>
        <dbReference type="Proteomes" id="UP000034944"/>
    </source>
</evidence>
<dbReference type="EMBL" id="JJPQ01000013">
    <property type="protein sequence ID" value="KKG85834.1"/>
    <property type="molecule type" value="Genomic_DNA"/>
</dbReference>
<dbReference type="AlphaFoldDB" id="A0A0F8N3N9"/>
<evidence type="ECO:0000313" key="4">
    <source>
        <dbReference type="EMBL" id="KKH12456.1"/>
    </source>
</evidence>
<dbReference type="EMBL" id="JJPY01000114">
    <property type="protein sequence ID" value="KKH05363.1"/>
    <property type="molecule type" value="Genomic_DNA"/>
</dbReference>
<reference evidence="5 6" key="1">
    <citation type="journal article" date="2015" name="ISME J.">
        <title>Genomic and phenotypic differentiation among Methanosarcina mazei populations from Columbia River sediment.</title>
        <authorList>
            <person name="Youngblut N.D."/>
            <person name="Wirth J.S."/>
            <person name="Henriksen J.R."/>
            <person name="Smith M."/>
            <person name="Simon H."/>
            <person name="Metcalf W.W."/>
            <person name="Whitaker R.J."/>
        </authorList>
    </citation>
    <scope>NUCLEOTIDE SEQUENCE [LARGE SCALE GENOMIC DNA]</scope>
    <source>
        <strain evidence="1 6">3.H.A.1A.2</strain>
        <strain evidence="2 5">3.H.A.2.5</strain>
        <strain evidence="3 7">3.H.T.1A.1</strain>
        <strain evidence="4 8">3.H.T.1A.2</strain>
    </source>
</reference>
<evidence type="ECO:0000313" key="1">
    <source>
        <dbReference type="EMBL" id="KKG75197.1"/>
    </source>
</evidence>
<dbReference type="Proteomes" id="UP000034944">
    <property type="component" value="Unassembled WGS sequence"/>
</dbReference>
<gene>
    <name evidence="1" type="ORF">DU46_16945</name>
    <name evidence="3" type="ORF">DU51_13140</name>
    <name evidence="2" type="ORF">DU61_15290</name>
    <name evidence="4" type="ORF">DU62_16790</name>
</gene>
<evidence type="ECO:0000313" key="5">
    <source>
        <dbReference type="Proteomes" id="UP000033889"/>
    </source>
</evidence>
<evidence type="ECO:0000313" key="7">
    <source>
        <dbReference type="Proteomes" id="UP000034820"/>
    </source>
</evidence>
<comment type="caution">
    <text evidence="4">The sequence shown here is derived from an EMBL/GenBank/DDBJ whole genome shotgun (WGS) entry which is preliminary data.</text>
</comment>
<dbReference type="Proteomes" id="UP000034074">
    <property type="component" value="Unassembled WGS sequence"/>
</dbReference>
<dbReference type="EMBL" id="JJPZ01000048">
    <property type="protein sequence ID" value="KKH12456.1"/>
    <property type="molecule type" value="Genomic_DNA"/>
</dbReference>
<dbReference type="EMBL" id="JJPN01000013">
    <property type="protein sequence ID" value="KKG75197.1"/>
    <property type="molecule type" value="Genomic_DNA"/>
</dbReference>
<accession>A0A0F8N3N9</accession>